<sequence>MKMTDSIASRDVPARLTSSSSSKRSVDLISQLIHAVRTPHLSILSTSHHQKTVAFRSFSSLTVPAITKIPSFSWKWVTLAAAAACLSGTALEGEVQADEEVSEDEAENKLREAVQKQMSDGSPAIYRIVLTGGPCGGKSTSLSLVSDRLRSLGFIVFAVPEASTMIITGGGKWKSFADMTPDQSMAFEGNLMRTKIALEDAFYAIAKATNEPCVILCDRGTMDTAAYVPKESWEVLLDTFNWNMMNLRDRRYDAVLHLVTSAIGAEKYYTTENNAARMETIDQARALDFKVLNAWVGHPNIYIFDNSTDFQGKVKRVITQVCQVVGAPKPVDYKRKFVLDSSAKDAIIPVVYEQFEVEQTYLLNSKGGQDKTGYTYIRRRGQNGSYHYSHSTLAGIPMEEAQRESIDKRTVLERHISGREYVTLLKQSDPNRITVRKRVKCFIWNNQYFQLSTFLEPNISLTVLETEVAEDNRHRVEIPEWLEAKYEVTGDERFSSFKISKIGRGPSKLHQAKLRRSMNQQG</sequence>
<accession>A0A2P6MN92</accession>
<dbReference type="EMBL" id="MDYQ01000661">
    <property type="protein sequence ID" value="PRP73167.1"/>
    <property type="molecule type" value="Genomic_DNA"/>
</dbReference>
<dbReference type="InterPro" id="IPR027417">
    <property type="entry name" value="P-loop_NTPase"/>
</dbReference>
<gene>
    <name evidence="2" type="ORF">PROFUN_03481</name>
</gene>
<dbReference type="SUPFAM" id="SSF52540">
    <property type="entry name" value="P-loop containing nucleoside triphosphate hydrolases"/>
    <property type="match status" value="1"/>
</dbReference>
<dbReference type="InterPro" id="IPR033469">
    <property type="entry name" value="CYTH-like_dom_sf"/>
</dbReference>
<comment type="caution">
    <text evidence="2">The sequence shown here is derived from an EMBL/GenBank/DDBJ whole genome shotgun (WGS) entry which is preliminary data.</text>
</comment>
<dbReference type="InterPro" id="IPR038727">
    <property type="entry name" value="NadR/Ttd14_AAA_dom"/>
</dbReference>
<evidence type="ECO:0000259" key="1">
    <source>
        <dbReference type="Pfam" id="PF13521"/>
    </source>
</evidence>
<dbReference type="SUPFAM" id="SSF55154">
    <property type="entry name" value="CYTH-like phosphatases"/>
    <property type="match status" value="1"/>
</dbReference>
<dbReference type="PANTHER" id="PTHR34932">
    <property type="entry name" value="TRPL TRANSLOCATION DEFECT PROTEIN 14"/>
    <property type="match status" value="1"/>
</dbReference>
<organism evidence="2 3">
    <name type="scientific">Planoprotostelium fungivorum</name>
    <dbReference type="NCBI Taxonomy" id="1890364"/>
    <lineage>
        <taxon>Eukaryota</taxon>
        <taxon>Amoebozoa</taxon>
        <taxon>Evosea</taxon>
        <taxon>Variosea</taxon>
        <taxon>Cavosteliida</taxon>
        <taxon>Cavosteliaceae</taxon>
        <taxon>Planoprotostelium</taxon>
    </lineage>
</organism>
<dbReference type="Proteomes" id="UP000241769">
    <property type="component" value="Unassembled WGS sequence"/>
</dbReference>
<dbReference type="OrthoDB" id="6375174at2759"/>
<dbReference type="InterPro" id="IPR053227">
    <property type="entry name" value="TRPL-trafficking_regulator"/>
</dbReference>
<evidence type="ECO:0000313" key="2">
    <source>
        <dbReference type="EMBL" id="PRP73167.1"/>
    </source>
</evidence>
<protein>
    <recommendedName>
        <fullName evidence="1">NadR/Ttd14 AAA domain-containing protein</fullName>
    </recommendedName>
</protein>
<dbReference type="Pfam" id="PF13521">
    <property type="entry name" value="AAA_28"/>
    <property type="match status" value="1"/>
</dbReference>
<proteinExistence type="predicted"/>
<evidence type="ECO:0000313" key="3">
    <source>
        <dbReference type="Proteomes" id="UP000241769"/>
    </source>
</evidence>
<dbReference type="Gene3D" id="2.40.320.10">
    <property type="entry name" value="Hypothetical Protein Pfu-838710-001"/>
    <property type="match status" value="1"/>
</dbReference>
<dbReference type="InParanoid" id="A0A2P6MN92"/>
<feature type="domain" description="NadR/Ttd14 AAA" evidence="1">
    <location>
        <begin position="127"/>
        <end position="311"/>
    </location>
</feature>
<dbReference type="AlphaFoldDB" id="A0A2P6MN92"/>
<dbReference type="GO" id="GO:0070300">
    <property type="term" value="F:phosphatidic acid binding"/>
    <property type="evidence" value="ECO:0007669"/>
    <property type="project" value="TreeGrafter"/>
</dbReference>
<reference evidence="2 3" key="1">
    <citation type="journal article" date="2018" name="Genome Biol. Evol.">
        <title>Multiple Roots of Fruiting Body Formation in Amoebozoa.</title>
        <authorList>
            <person name="Hillmann F."/>
            <person name="Forbes G."/>
            <person name="Novohradska S."/>
            <person name="Ferling I."/>
            <person name="Riege K."/>
            <person name="Groth M."/>
            <person name="Westermann M."/>
            <person name="Marz M."/>
            <person name="Spaller T."/>
            <person name="Winckler T."/>
            <person name="Schaap P."/>
            <person name="Glockner G."/>
        </authorList>
    </citation>
    <scope>NUCLEOTIDE SEQUENCE [LARGE SCALE GENOMIC DNA]</scope>
    <source>
        <strain evidence="2 3">Jena</strain>
    </source>
</reference>
<dbReference type="PANTHER" id="PTHR34932:SF1">
    <property type="entry name" value="TRPL TRANSLOCATION DEFECT PROTEIN 14"/>
    <property type="match status" value="1"/>
</dbReference>
<name>A0A2P6MN92_9EUKA</name>
<dbReference type="Gene3D" id="3.40.50.300">
    <property type="entry name" value="P-loop containing nucleotide triphosphate hydrolases"/>
    <property type="match status" value="1"/>
</dbReference>
<dbReference type="GO" id="GO:0005525">
    <property type="term" value="F:GTP binding"/>
    <property type="evidence" value="ECO:0007669"/>
    <property type="project" value="TreeGrafter"/>
</dbReference>
<keyword evidence="3" id="KW-1185">Reference proteome</keyword>
<dbReference type="GO" id="GO:0035091">
    <property type="term" value="F:phosphatidylinositol binding"/>
    <property type="evidence" value="ECO:0007669"/>
    <property type="project" value="TreeGrafter"/>
</dbReference>